<keyword evidence="5 12" id="KW-0067">ATP-binding</keyword>
<dbReference type="InterPro" id="IPR027417">
    <property type="entry name" value="P-loop_NTPase"/>
</dbReference>
<evidence type="ECO:0000259" key="10">
    <source>
        <dbReference type="SMART" id="SM00382"/>
    </source>
</evidence>
<comment type="subunit">
    <text evidence="8">Homohexamer. The oligomerization is ATP-dependent.</text>
</comment>
<dbReference type="Pfam" id="PF00004">
    <property type="entry name" value="AAA"/>
    <property type="match status" value="1"/>
</dbReference>
<dbReference type="CDD" id="cd19499">
    <property type="entry name" value="RecA-like_ClpB_Hsp104-like"/>
    <property type="match status" value="1"/>
</dbReference>
<dbReference type="PROSITE" id="PS00871">
    <property type="entry name" value="CLPAB_2"/>
    <property type="match status" value="1"/>
</dbReference>
<dbReference type="FunFam" id="3.40.50.300:FF:000120">
    <property type="entry name" value="ATP-dependent chaperone ClpB"/>
    <property type="match status" value="1"/>
</dbReference>
<dbReference type="GO" id="GO:0005524">
    <property type="term" value="F:ATP binding"/>
    <property type="evidence" value="ECO:0007669"/>
    <property type="project" value="UniProtKB-KW"/>
</dbReference>
<evidence type="ECO:0000256" key="7">
    <source>
        <dbReference type="ARBA" id="ARBA00023186"/>
    </source>
</evidence>
<evidence type="ECO:0000313" key="12">
    <source>
        <dbReference type="EMBL" id="PZV99239.1"/>
    </source>
</evidence>
<dbReference type="Gene3D" id="3.40.50.300">
    <property type="entry name" value="P-loop containing nucleotide triphosphate hydrolases"/>
    <property type="match status" value="3"/>
</dbReference>
<dbReference type="InterPro" id="IPR001270">
    <property type="entry name" value="ClpA/B"/>
</dbReference>
<dbReference type="InterPro" id="IPR041546">
    <property type="entry name" value="ClpA/ClpB_AAA_lid"/>
</dbReference>
<dbReference type="InterPro" id="IPR050130">
    <property type="entry name" value="ClpA_ClpB"/>
</dbReference>
<dbReference type="GO" id="GO:0006508">
    <property type="term" value="P:proteolysis"/>
    <property type="evidence" value="ECO:0007669"/>
    <property type="project" value="UniProtKB-KW"/>
</dbReference>
<comment type="caution">
    <text evidence="12">The sequence shown here is derived from an EMBL/GenBank/DDBJ whole genome shotgun (WGS) entry which is preliminary data.</text>
</comment>
<evidence type="ECO:0000256" key="3">
    <source>
        <dbReference type="ARBA" id="ARBA00022737"/>
    </source>
</evidence>
<evidence type="ECO:0000256" key="1">
    <source>
        <dbReference type="ARBA" id="ARBA00004496"/>
    </source>
</evidence>
<keyword evidence="7" id="KW-0143">Chaperone</keyword>
<dbReference type="Pfam" id="PF07724">
    <property type="entry name" value="AAA_2"/>
    <property type="match status" value="1"/>
</dbReference>
<dbReference type="FunFam" id="3.40.50.300:FF:000010">
    <property type="entry name" value="Chaperone clpB 1, putative"/>
    <property type="match status" value="1"/>
</dbReference>
<evidence type="ECO:0000256" key="8">
    <source>
        <dbReference type="ARBA" id="ARBA00026057"/>
    </source>
</evidence>
<protein>
    <submittedName>
        <fullName evidence="12">ATP-dependent Clp protease ATP-binding subunit ClpB</fullName>
    </submittedName>
</protein>
<evidence type="ECO:0000256" key="6">
    <source>
        <dbReference type="ARBA" id="ARBA00023054"/>
    </source>
</evidence>
<dbReference type="PANTHER" id="PTHR11638">
    <property type="entry name" value="ATP-DEPENDENT CLP PROTEASE"/>
    <property type="match status" value="1"/>
</dbReference>
<sequence>MHASWVPAEDKEIKDPLNQFGRNLTQLALERKLELVINRDEEIRSLVRILSRKTKNNPVLVGEPGVGKTAIVEGLAQKIIENQVPENLKNKKVYELNISSIIAGTSYRGQFEERIQSILKKIEEANGDIILFIDEIHMIVGAGQSGESTIDVANMLKPMMARGQLHLIGATTLDEYRKHIEKDSALERRMQKVYINEPSVEDTITILRGIKERYETFHEVKIKDEALVAAANLSARYISDRFLPDKAIDLIDEAASNIKTEMKYIPEPIEKLNYEIAKLEIEKAAIENSVDKKISNNEERIAIIKETLNHLKEEHTRLINQWNHEKELIAKLSSNKDNIDDLRRQLPILQSEGKYLEASKIMYVLIPQLEESKKIIENKLSGLENRLIKETIDEEEVANIVSKWTKIPVTKLLESQKTKLLNLAANLQKRIKGQPEAIKLVSEAIKRSKANINDPNRPIGSFLFLGPTGVGKTELAKVLASNLFDDENHIIRLDMSEYMEKHSTSKLIGSPPGYIGYEDNGGHLSEKVKQNPYSIILFDEIEKAHIDVLNILLQILDDGILSDNKGRKINFKNTIIIMTSNIASEEIINRMPTKEELNAILLKKFKPEFINRIDEIIPFDYLGLNNIKEIVKLELDKLDKRMKENTKINLVYDDEVAQFIATRAYNPAFGARNIKRYIQNNIENKIADLILSNKIKEDLAIGISVDNNDLSVELLQGN</sequence>
<proteinExistence type="inferred from homology"/>
<feature type="domain" description="Clp ATPase C-terminal" evidence="11">
    <location>
        <begin position="622"/>
        <end position="712"/>
    </location>
</feature>
<dbReference type="Pfam" id="PF17871">
    <property type="entry name" value="AAA_lid_9"/>
    <property type="match status" value="1"/>
</dbReference>
<evidence type="ECO:0000256" key="2">
    <source>
        <dbReference type="ARBA" id="ARBA00008675"/>
    </source>
</evidence>
<keyword evidence="12" id="KW-0645">Protease</keyword>
<dbReference type="PRINTS" id="PR00300">
    <property type="entry name" value="CLPPROTEASEA"/>
</dbReference>
<keyword evidence="12" id="KW-0378">Hydrolase</keyword>
<evidence type="ECO:0000256" key="5">
    <source>
        <dbReference type="ARBA" id="ARBA00022840"/>
    </source>
</evidence>
<dbReference type="InterPro" id="IPR003959">
    <property type="entry name" value="ATPase_AAA_core"/>
</dbReference>
<dbReference type="FunFam" id="3.40.50.300:FF:000025">
    <property type="entry name" value="ATP-dependent Clp protease subunit"/>
    <property type="match status" value="1"/>
</dbReference>
<feature type="coiled-coil region" evidence="9">
    <location>
        <begin position="269"/>
        <end position="386"/>
    </location>
</feature>
<dbReference type="EMBL" id="QKUB01000009">
    <property type="protein sequence ID" value="PZV99239.1"/>
    <property type="molecule type" value="Genomic_DNA"/>
</dbReference>
<dbReference type="GO" id="GO:0005737">
    <property type="term" value="C:cytoplasm"/>
    <property type="evidence" value="ECO:0007669"/>
    <property type="project" value="UniProtKB-SubCell"/>
</dbReference>
<evidence type="ECO:0000259" key="11">
    <source>
        <dbReference type="SMART" id="SM01086"/>
    </source>
</evidence>
<dbReference type="InterPro" id="IPR019489">
    <property type="entry name" value="Clp_ATPase_C"/>
</dbReference>
<keyword evidence="3" id="KW-0677">Repeat</keyword>
<dbReference type="RefSeq" id="WP_111518772.1">
    <property type="nucleotide sequence ID" value="NZ_QKUB01000009.1"/>
</dbReference>
<keyword evidence="6 9" id="KW-0175">Coiled coil</keyword>
<dbReference type="Proteomes" id="UP000249646">
    <property type="component" value="Unassembled WGS sequence"/>
</dbReference>
<dbReference type="SUPFAM" id="SSF52540">
    <property type="entry name" value="P-loop containing nucleoside triphosphate hydrolases"/>
    <property type="match status" value="2"/>
</dbReference>
<evidence type="ECO:0000313" key="13">
    <source>
        <dbReference type="Proteomes" id="UP000249646"/>
    </source>
</evidence>
<evidence type="ECO:0000256" key="9">
    <source>
        <dbReference type="SAM" id="Coils"/>
    </source>
</evidence>
<dbReference type="SMART" id="SM01086">
    <property type="entry name" value="ClpB_D2-small"/>
    <property type="match status" value="1"/>
</dbReference>
<dbReference type="SMART" id="SM00382">
    <property type="entry name" value="AAA"/>
    <property type="match status" value="2"/>
</dbReference>
<comment type="subcellular location">
    <subcellularLocation>
        <location evidence="1">Cytoplasm</location>
    </subcellularLocation>
</comment>
<keyword evidence="13" id="KW-1185">Reference proteome</keyword>
<dbReference type="Pfam" id="PF10431">
    <property type="entry name" value="ClpB_D2-small"/>
    <property type="match status" value="1"/>
</dbReference>
<dbReference type="GO" id="GO:0016887">
    <property type="term" value="F:ATP hydrolysis activity"/>
    <property type="evidence" value="ECO:0007669"/>
    <property type="project" value="InterPro"/>
</dbReference>
<reference evidence="12 13" key="1">
    <citation type="submission" date="2018-06" db="EMBL/GenBank/DDBJ databases">
        <title>Genomic Encyclopedia of Archaeal and Bacterial Type Strains, Phase II (KMG-II): from individual species to whole genera.</title>
        <authorList>
            <person name="Goeker M."/>
        </authorList>
    </citation>
    <scope>NUCLEOTIDE SEQUENCE [LARGE SCALE GENOMIC DNA]</scope>
    <source>
        <strain evidence="12 13">ATCC 51348</strain>
    </source>
</reference>
<comment type="similarity">
    <text evidence="2">Belongs to the ClpA/ClpB family.</text>
</comment>
<dbReference type="OrthoDB" id="9803641at2"/>
<name>A0A2W7FXT4_9BACT</name>
<dbReference type="InterPro" id="IPR028299">
    <property type="entry name" value="ClpA/B_CS2"/>
</dbReference>
<gene>
    <name evidence="12" type="ORF">BCF89_1098</name>
</gene>
<dbReference type="CDD" id="cd00009">
    <property type="entry name" value="AAA"/>
    <property type="match status" value="1"/>
</dbReference>
<evidence type="ECO:0000256" key="4">
    <source>
        <dbReference type="ARBA" id="ARBA00022741"/>
    </source>
</evidence>
<feature type="domain" description="AAA+ ATPase" evidence="10">
    <location>
        <begin position="458"/>
        <end position="601"/>
    </location>
</feature>
<dbReference type="GO" id="GO:0034605">
    <property type="term" value="P:cellular response to heat"/>
    <property type="evidence" value="ECO:0007669"/>
    <property type="project" value="TreeGrafter"/>
</dbReference>
<dbReference type="AlphaFoldDB" id="A0A2W7FXT4"/>
<dbReference type="GO" id="GO:0008233">
    <property type="term" value="F:peptidase activity"/>
    <property type="evidence" value="ECO:0007669"/>
    <property type="project" value="UniProtKB-KW"/>
</dbReference>
<organism evidence="12 13">
    <name type="scientific">Metamycoplasma auris</name>
    <dbReference type="NCBI Taxonomy" id="51363"/>
    <lineage>
        <taxon>Bacteria</taxon>
        <taxon>Bacillati</taxon>
        <taxon>Mycoplasmatota</taxon>
        <taxon>Mycoplasmoidales</taxon>
        <taxon>Metamycoplasmataceae</taxon>
        <taxon>Metamycoplasma</taxon>
    </lineage>
</organism>
<dbReference type="PANTHER" id="PTHR11638:SF18">
    <property type="entry name" value="HEAT SHOCK PROTEIN 104"/>
    <property type="match status" value="1"/>
</dbReference>
<accession>A0A2W7FXT4</accession>
<dbReference type="InterPro" id="IPR003593">
    <property type="entry name" value="AAA+_ATPase"/>
</dbReference>
<dbReference type="Gene3D" id="1.10.8.60">
    <property type="match status" value="1"/>
</dbReference>
<feature type="domain" description="AAA+ ATPase" evidence="10">
    <location>
        <begin position="54"/>
        <end position="196"/>
    </location>
</feature>
<keyword evidence="4" id="KW-0547">Nucleotide-binding</keyword>